<sequence>MLTYKAMYKFLEQGVQGEVLDFPGVISWGNDLAAVRPSLASALVDMAEVNLSRGESLPLPNGLLTDAEADLEEPIYLIFSVSTHVQIVPTLIAS</sequence>
<dbReference type="HOGENOM" id="CLU_2465570_0_0_3"/>
<evidence type="ECO:0008006" key="3">
    <source>
        <dbReference type="Google" id="ProtNLM"/>
    </source>
</evidence>
<evidence type="ECO:0000313" key="2">
    <source>
        <dbReference type="Proteomes" id="UP000003172"/>
    </source>
</evidence>
<name>I4FS49_MICAE</name>
<evidence type="ECO:0000313" key="1">
    <source>
        <dbReference type="EMBL" id="CCH98474.1"/>
    </source>
</evidence>
<dbReference type="Proteomes" id="UP000003172">
    <property type="component" value="Unassembled WGS sequence"/>
</dbReference>
<dbReference type="InterPro" id="IPR035069">
    <property type="entry name" value="TTHA1013/TTHA0281-like"/>
</dbReference>
<protein>
    <recommendedName>
        <fullName evidence="3">HicB-like antitoxin of toxin-antitoxin system domain-containing protein</fullName>
    </recommendedName>
</protein>
<dbReference type="AlphaFoldDB" id="I4FS49"/>
<organism evidence="1 2">
    <name type="scientific">Microcystis aeruginosa PCC 9717</name>
    <dbReference type="NCBI Taxonomy" id="1160286"/>
    <lineage>
        <taxon>Bacteria</taxon>
        <taxon>Bacillati</taxon>
        <taxon>Cyanobacteriota</taxon>
        <taxon>Cyanophyceae</taxon>
        <taxon>Oscillatoriophycideae</taxon>
        <taxon>Chroococcales</taxon>
        <taxon>Microcystaceae</taxon>
        <taxon>Microcystis</taxon>
    </lineage>
</organism>
<comment type="caution">
    <text evidence="1">The sequence shown here is derived from an EMBL/GenBank/DDBJ whole genome shotgun (WGS) entry which is preliminary data.</text>
</comment>
<accession>I4FS49</accession>
<reference evidence="1 2" key="1">
    <citation type="submission" date="2012-04" db="EMBL/GenBank/DDBJ databases">
        <authorList>
            <person name="Genoscope - CEA"/>
        </authorList>
    </citation>
    <scope>NUCLEOTIDE SEQUENCE [LARGE SCALE GENOMIC DNA]</scope>
    <source>
        <strain evidence="1 2">9717</strain>
    </source>
</reference>
<dbReference type="Gene3D" id="3.30.160.250">
    <property type="match status" value="1"/>
</dbReference>
<proteinExistence type="predicted"/>
<dbReference type="EMBL" id="CAII01000431">
    <property type="protein sequence ID" value="CCH98474.1"/>
    <property type="molecule type" value="Genomic_DNA"/>
</dbReference>
<gene>
    <name evidence="1" type="ORF">MICAB_4870005</name>
</gene>
<dbReference type="SUPFAM" id="SSF143100">
    <property type="entry name" value="TTHA1013/TTHA0281-like"/>
    <property type="match status" value="1"/>
</dbReference>
<dbReference type="RefSeq" id="WP_004159405.1">
    <property type="nucleotide sequence ID" value="NZ_HE972732.1"/>
</dbReference>